<name>A0A067CRR1_SAPPC</name>
<dbReference type="VEuPathDB" id="FungiDB:SPRG_19469"/>
<dbReference type="OMA" id="VHETIAH"/>
<dbReference type="RefSeq" id="XP_012197398.1">
    <property type="nucleotide sequence ID" value="XM_012342008.1"/>
</dbReference>
<dbReference type="AlphaFoldDB" id="A0A067CRR1"/>
<gene>
    <name evidence="1" type="ORF">SPRG_19469</name>
</gene>
<accession>A0A067CRR1</accession>
<proteinExistence type="predicted"/>
<keyword evidence="2" id="KW-1185">Reference proteome</keyword>
<dbReference type="GeneID" id="24140830"/>
<dbReference type="KEGG" id="spar:SPRG_19469"/>
<protein>
    <submittedName>
        <fullName evidence="1">Uncharacterized protein</fullName>
    </submittedName>
</protein>
<dbReference type="OrthoDB" id="78988at2759"/>
<dbReference type="EMBL" id="KK583196">
    <property type="protein sequence ID" value="KDO31950.1"/>
    <property type="molecule type" value="Genomic_DNA"/>
</dbReference>
<reference evidence="1 2" key="1">
    <citation type="journal article" date="2013" name="PLoS Genet.">
        <title>Distinctive expansion of potential virulence genes in the genome of the oomycete fish pathogen Saprolegnia parasitica.</title>
        <authorList>
            <person name="Jiang R.H."/>
            <person name="de Bruijn I."/>
            <person name="Haas B.J."/>
            <person name="Belmonte R."/>
            <person name="Lobach L."/>
            <person name="Christie J."/>
            <person name="van den Ackerveken G."/>
            <person name="Bottin A."/>
            <person name="Bulone V."/>
            <person name="Diaz-Moreno S.M."/>
            <person name="Dumas B."/>
            <person name="Fan L."/>
            <person name="Gaulin E."/>
            <person name="Govers F."/>
            <person name="Grenville-Briggs L.J."/>
            <person name="Horner N.R."/>
            <person name="Levin J.Z."/>
            <person name="Mammella M."/>
            <person name="Meijer H.J."/>
            <person name="Morris P."/>
            <person name="Nusbaum C."/>
            <person name="Oome S."/>
            <person name="Phillips A.J."/>
            <person name="van Rooyen D."/>
            <person name="Rzeszutek E."/>
            <person name="Saraiva M."/>
            <person name="Secombes C.J."/>
            <person name="Seidl M.F."/>
            <person name="Snel B."/>
            <person name="Stassen J.H."/>
            <person name="Sykes S."/>
            <person name="Tripathy S."/>
            <person name="van den Berg H."/>
            <person name="Vega-Arreguin J.C."/>
            <person name="Wawra S."/>
            <person name="Young S.K."/>
            <person name="Zeng Q."/>
            <person name="Dieguez-Uribeondo J."/>
            <person name="Russ C."/>
            <person name="Tyler B.M."/>
            <person name="van West P."/>
        </authorList>
    </citation>
    <scope>NUCLEOTIDE SEQUENCE [LARGE SCALE GENOMIC DNA]</scope>
    <source>
        <strain evidence="1 2">CBS 223.65</strain>
    </source>
</reference>
<sequence length="326" mass="36059">MRVLEDWAARGHVRRFQAAARERHAAARRDQSLRVVAAMHDLVDEVVRTELIPDLLIELFTSQTSTIEAAPRHEHAAEAVYAGVLDSVVRSLLLDIVHTTIQRLVQDFLQTTNTGPDDDPLELLMDALLTDLLQPRLLDVVHETIAHLVTTYLTDSDASSVYSALLRDELRSVACSAVDDERCHGVWSVVCAETLPSLLTEMVTAAVQEARDANAVRLAVKDRVLIEDASTSLLNHALLTSVLQLLAQQGDRILFQDACDQMLSHAMLAALLERLVRTEGSVDATSRVLVDLRNRILQQHLFEVLSVCVATDLDAYEAHLADLEGD</sequence>
<organism evidence="1 2">
    <name type="scientific">Saprolegnia parasitica (strain CBS 223.65)</name>
    <dbReference type="NCBI Taxonomy" id="695850"/>
    <lineage>
        <taxon>Eukaryota</taxon>
        <taxon>Sar</taxon>
        <taxon>Stramenopiles</taxon>
        <taxon>Oomycota</taxon>
        <taxon>Saprolegniomycetes</taxon>
        <taxon>Saprolegniales</taxon>
        <taxon>Saprolegniaceae</taxon>
        <taxon>Saprolegnia</taxon>
    </lineage>
</organism>
<evidence type="ECO:0000313" key="1">
    <source>
        <dbReference type="EMBL" id="KDO31950.1"/>
    </source>
</evidence>
<dbReference type="Proteomes" id="UP000030745">
    <property type="component" value="Unassembled WGS sequence"/>
</dbReference>
<evidence type="ECO:0000313" key="2">
    <source>
        <dbReference type="Proteomes" id="UP000030745"/>
    </source>
</evidence>